<sequence length="309" mass="35488">MRIEWVWWLFGYFVSSVGRERSLSYRYYLESNSSANVVCNGNISVFVNDTLGVRYDVTIGIGSPYPLVGHLTIINLEPWFKPWISNTTYNKYPLNTTETLYNVDAENLRRVSQYFYKQRWVKTSLQENHTCNLTNSIPTYTYQANVNNTNYLTLTSSGWQDRLNYTAINSTHFNLTESNITSIHKYLNTTCIERLRNYTLEPVYTTTVPQNVTTPEHAITTLYTTPPNAITIQDTTQSHTVQTPSFNDTHNVTEHTLNISYVLSQKTNNTTSPWVYAIPMGATATIGAGLYIGKHFTPVKFVYEVWRGQ</sequence>
<dbReference type="EMBL" id="KP745633">
    <property type="protein sequence ID" value="AKI07672.1"/>
    <property type="molecule type" value="Genomic_DNA"/>
</dbReference>
<organism evidence="1 2">
    <name type="scientific">Human cytomegalovirus</name>
    <name type="common">HHV-5</name>
    <name type="synonym">Human herpesvirus 5</name>
    <dbReference type="NCBI Taxonomy" id="10359"/>
    <lineage>
        <taxon>Viruses</taxon>
        <taxon>Duplodnaviria</taxon>
        <taxon>Heunggongvirae</taxon>
        <taxon>Peploviricota</taxon>
        <taxon>Herviviricetes</taxon>
        <taxon>Herpesvirales</taxon>
        <taxon>Orthoherpesviridae</taxon>
        <taxon>Betaherpesvirinae</taxon>
        <taxon>Cytomegalovirus</taxon>
        <taxon>Cytomegalovirus humanbeta5</taxon>
    </lineage>
</organism>
<evidence type="ECO:0000313" key="1">
    <source>
        <dbReference type="EMBL" id="AKI07672.1"/>
    </source>
</evidence>
<gene>
    <name evidence="1" type="primary">UL142</name>
</gene>
<name>A0A0G2T734_HCMV</name>
<protein>
    <submittedName>
        <fullName evidence="1">Membrane glycoprotein UL142</fullName>
    </submittedName>
</protein>
<proteinExistence type="predicted"/>
<dbReference type="Proteomes" id="UP000099866">
    <property type="component" value="Genome"/>
</dbReference>
<reference evidence="1 2" key="1">
    <citation type="journal article" date="2015" name="J. Virol.">
        <title>High-throughput analysis of human cytomegalovirus genome diversity highlights the widespread occurrence of gene-disrupting mutations and pervasive recombination.</title>
        <authorList>
            <person name="Sijmons S."/>
            <person name="Thys K."/>
            <person name="Mbong Ngwese M."/>
            <person name="Van Damme E."/>
            <person name="Dvorak J."/>
            <person name="Van Loock M."/>
            <person name="Li G."/>
            <person name="Tachezy R."/>
            <person name="Busson L."/>
            <person name="Aerssens J."/>
            <person name="Van Ranst M."/>
            <person name="Maes P."/>
        </authorList>
    </citation>
    <scope>NUCLEOTIDE SEQUENCE [LARGE SCALE GENOMIC DNA]</scope>
    <source>
        <strain evidence="1">BE/45/2011</strain>
    </source>
</reference>
<dbReference type="SUPFAM" id="SSF54452">
    <property type="entry name" value="MHC antigen-recognition domain"/>
    <property type="match status" value="1"/>
</dbReference>
<evidence type="ECO:0000313" key="2">
    <source>
        <dbReference type="Proteomes" id="UP000099866"/>
    </source>
</evidence>
<dbReference type="InterPro" id="IPR011162">
    <property type="entry name" value="MHC_I/II-like_Ag-recog"/>
</dbReference>
<accession>A0A0G2T734</accession>
<dbReference type="Gene3D" id="3.30.500.10">
    <property type="entry name" value="MHC class I-like antigen recognition-like"/>
    <property type="match status" value="1"/>
</dbReference>
<dbReference type="InterPro" id="IPR037055">
    <property type="entry name" value="MHC_I-like_Ag-recog_sf"/>
</dbReference>
<organismHost>
    <name type="scientific">Homo sapiens</name>
    <name type="common">Human</name>
    <dbReference type="NCBI Taxonomy" id="9606"/>
</organismHost>